<accession>A0A9N9B1K1</accession>
<dbReference type="GO" id="GO:0016075">
    <property type="term" value="P:rRNA catabolic process"/>
    <property type="evidence" value="ECO:0007669"/>
    <property type="project" value="TreeGrafter"/>
</dbReference>
<dbReference type="GO" id="GO:0071051">
    <property type="term" value="P:poly(A)-dependent snoRNA 3'-end processing"/>
    <property type="evidence" value="ECO:0007669"/>
    <property type="project" value="TreeGrafter"/>
</dbReference>
<dbReference type="InterPro" id="IPR020568">
    <property type="entry name" value="Ribosomal_Su5_D2-typ_SF"/>
</dbReference>
<keyword evidence="3" id="KW-0698">rRNA processing</keyword>
<evidence type="ECO:0000256" key="4">
    <source>
        <dbReference type="ARBA" id="ARBA00022835"/>
    </source>
</evidence>
<dbReference type="OrthoDB" id="27298at2759"/>
<reference evidence="8" key="1">
    <citation type="submission" date="2021-06" db="EMBL/GenBank/DDBJ databases">
        <authorList>
            <person name="Kallberg Y."/>
            <person name="Tangrot J."/>
            <person name="Rosling A."/>
        </authorList>
    </citation>
    <scope>NUCLEOTIDE SEQUENCE</scope>
    <source>
        <strain evidence="8">IA702</strain>
    </source>
</reference>
<comment type="similarity">
    <text evidence="2">Belongs to the RNase PH family.</text>
</comment>
<feature type="domain" description="Exoribonuclease phosphorolytic" evidence="6">
    <location>
        <begin position="6"/>
        <end position="125"/>
    </location>
</feature>
<gene>
    <name evidence="8" type="ORF">POCULU_LOCUS4871</name>
</gene>
<evidence type="ECO:0000256" key="2">
    <source>
        <dbReference type="ARBA" id="ARBA00006678"/>
    </source>
</evidence>
<dbReference type="GO" id="GO:0003723">
    <property type="term" value="F:RNA binding"/>
    <property type="evidence" value="ECO:0007669"/>
    <property type="project" value="TreeGrafter"/>
</dbReference>
<name>A0A9N9B1K1_9GLOM</name>
<evidence type="ECO:0000313" key="8">
    <source>
        <dbReference type="EMBL" id="CAG8547947.1"/>
    </source>
</evidence>
<dbReference type="GO" id="GO:0000176">
    <property type="term" value="C:nuclear exosome (RNase complex)"/>
    <property type="evidence" value="ECO:0007669"/>
    <property type="project" value="TreeGrafter"/>
</dbReference>
<dbReference type="Pfam" id="PF01138">
    <property type="entry name" value="RNase_PH"/>
    <property type="match status" value="1"/>
</dbReference>
<dbReference type="GO" id="GO:0005730">
    <property type="term" value="C:nucleolus"/>
    <property type="evidence" value="ECO:0007669"/>
    <property type="project" value="TreeGrafter"/>
</dbReference>
<evidence type="ECO:0000259" key="6">
    <source>
        <dbReference type="Pfam" id="PF01138"/>
    </source>
</evidence>
<dbReference type="Pfam" id="PF03725">
    <property type="entry name" value="RNase_PH_C"/>
    <property type="match status" value="1"/>
</dbReference>
<dbReference type="InterPro" id="IPR001247">
    <property type="entry name" value="ExoRNase_PH_dom1"/>
</dbReference>
<dbReference type="InterPro" id="IPR015847">
    <property type="entry name" value="ExoRNase_PH_dom2"/>
</dbReference>
<protein>
    <submittedName>
        <fullName evidence="8">7067_t:CDS:1</fullName>
    </submittedName>
</protein>
<proteinExistence type="inferred from homology"/>
<evidence type="ECO:0000256" key="5">
    <source>
        <dbReference type="ARBA" id="ARBA00023242"/>
    </source>
</evidence>
<evidence type="ECO:0000256" key="3">
    <source>
        <dbReference type="ARBA" id="ARBA00022552"/>
    </source>
</evidence>
<dbReference type="InterPro" id="IPR036345">
    <property type="entry name" value="ExoRNase_PH_dom2_sf"/>
</dbReference>
<evidence type="ECO:0000256" key="1">
    <source>
        <dbReference type="ARBA" id="ARBA00004123"/>
    </source>
</evidence>
<organism evidence="8 9">
    <name type="scientific">Paraglomus occultum</name>
    <dbReference type="NCBI Taxonomy" id="144539"/>
    <lineage>
        <taxon>Eukaryota</taxon>
        <taxon>Fungi</taxon>
        <taxon>Fungi incertae sedis</taxon>
        <taxon>Mucoromycota</taxon>
        <taxon>Glomeromycotina</taxon>
        <taxon>Glomeromycetes</taxon>
        <taxon>Paraglomerales</taxon>
        <taxon>Paraglomeraceae</taxon>
        <taxon>Paraglomus</taxon>
    </lineage>
</organism>
<dbReference type="GO" id="GO:0006364">
    <property type="term" value="P:rRNA processing"/>
    <property type="evidence" value="ECO:0007669"/>
    <property type="project" value="UniProtKB-KW"/>
</dbReference>
<dbReference type="CDD" id="cd11372">
    <property type="entry name" value="RNase_PH_RRP46"/>
    <property type="match status" value="1"/>
</dbReference>
<keyword evidence="9" id="KW-1185">Reference proteome</keyword>
<dbReference type="EMBL" id="CAJVPJ010000673">
    <property type="protein sequence ID" value="CAG8547947.1"/>
    <property type="molecule type" value="Genomic_DNA"/>
</dbReference>
<dbReference type="GO" id="GO:0071028">
    <property type="term" value="P:nuclear mRNA surveillance"/>
    <property type="evidence" value="ECO:0007669"/>
    <property type="project" value="TreeGrafter"/>
</dbReference>
<dbReference type="GO" id="GO:0000177">
    <property type="term" value="C:cytoplasmic exosome (RNase complex)"/>
    <property type="evidence" value="ECO:0007669"/>
    <property type="project" value="TreeGrafter"/>
</dbReference>
<keyword evidence="5" id="KW-0539">Nucleus</keyword>
<feature type="domain" description="Exoribonuclease phosphorolytic" evidence="7">
    <location>
        <begin position="135"/>
        <end position="190"/>
    </location>
</feature>
<dbReference type="AlphaFoldDB" id="A0A9N9B1K1"/>
<evidence type="ECO:0000313" key="9">
    <source>
        <dbReference type="Proteomes" id="UP000789572"/>
    </source>
</evidence>
<sequence>MTTDSIRPIDISYNLLSRVDGSAKFSAGNSTVLCSVTGPADVRIRDEKLDKATLDVIVRPAVGVTATKETSLAYMLRTTFETVILLSHHPRTQIQVVAQIISDDGSIISHLINATTMALLDAGIPMKAVVVGVGCLVDDKGKISIDPTADEVEKAVSTHNFAFDSVSLAVLYSESTGVFTEEQYFQCFEACKSCAEQLHNTIRKSVQARIDYENPQQ</sequence>
<dbReference type="InterPro" id="IPR050080">
    <property type="entry name" value="RNase_PH"/>
</dbReference>
<evidence type="ECO:0000259" key="7">
    <source>
        <dbReference type="Pfam" id="PF03725"/>
    </source>
</evidence>
<dbReference type="Gene3D" id="3.30.230.70">
    <property type="entry name" value="GHMP Kinase, N-terminal domain"/>
    <property type="match status" value="1"/>
</dbReference>
<dbReference type="PANTHER" id="PTHR11953">
    <property type="entry name" value="EXOSOME COMPLEX COMPONENT"/>
    <property type="match status" value="1"/>
</dbReference>
<dbReference type="GO" id="GO:0034475">
    <property type="term" value="P:U4 snRNA 3'-end processing"/>
    <property type="evidence" value="ECO:0007669"/>
    <property type="project" value="TreeGrafter"/>
</dbReference>
<dbReference type="SUPFAM" id="SSF55666">
    <property type="entry name" value="Ribonuclease PH domain 2-like"/>
    <property type="match status" value="1"/>
</dbReference>
<keyword evidence="4" id="KW-0271">Exosome</keyword>
<dbReference type="PANTHER" id="PTHR11953:SF1">
    <property type="entry name" value="EXOSOME COMPLEX COMPONENT RRP46"/>
    <property type="match status" value="1"/>
</dbReference>
<dbReference type="Proteomes" id="UP000789572">
    <property type="component" value="Unassembled WGS sequence"/>
</dbReference>
<comment type="caution">
    <text evidence="8">The sequence shown here is derived from an EMBL/GenBank/DDBJ whole genome shotgun (WGS) entry which is preliminary data.</text>
</comment>
<dbReference type="InterPro" id="IPR027408">
    <property type="entry name" value="PNPase/RNase_PH_dom_sf"/>
</dbReference>
<dbReference type="SUPFAM" id="SSF54211">
    <property type="entry name" value="Ribosomal protein S5 domain 2-like"/>
    <property type="match status" value="1"/>
</dbReference>
<comment type="subcellular location">
    <subcellularLocation>
        <location evidence="1">Nucleus</location>
    </subcellularLocation>
</comment>